<dbReference type="InterPro" id="IPR035500">
    <property type="entry name" value="NHR-like_dom_sf"/>
</dbReference>
<organism evidence="5 6">
    <name type="scientific">Oopsacas minuta</name>
    <dbReference type="NCBI Taxonomy" id="111878"/>
    <lineage>
        <taxon>Eukaryota</taxon>
        <taxon>Metazoa</taxon>
        <taxon>Porifera</taxon>
        <taxon>Hexactinellida</taxon>
        <taxon>Hexasterophora</taxon>
        <taxon>Lyssacinosida</taxon>
        <taxon>Leucopsacidae</taxon>
        <taxon>Oopsacas</taxon>
    </lineage>
</organism>
<dbReference type="Gene3D" id="1.10.565.10">
    <property type="entry name" value="Retinoid X Receptor"/>
    <property type="match status" value="1"/>
</dbReference>
<dbReference type="InterPro" id="IPR000536">
    <property type="entry name" value="Nucl_hrmn_rcpt_lig-bd"/>
</dbReference>
<dbReference type="AlphaFoldDB" id="A0AAV7JYS2"/>
<evidence type="ECO:0000313" key="5">
    <source>
        <dbReference type="EMBL" id="KAI6653141.1"/>
    </source>
</evidence>
<dbReference type="EMBL" id="JAKMXF010000295">
    <property type="protein sequence ID" value="KAI6653141.1"/>
    <property type="molecule type" value="Genomic_DNA"/>
</dbReference>
<name>A0AAV7JYS2_9METZ</name>
<keyword evidence="1" id="KW-0805">Transcription regulation</keyword>
<evidence type="ECO:0000256" key="2">
    <source>
        <dbReference type="ARBA" id="ARBA00023163"/>
    </source>
</evidence>
<protein>
    <submittedName>
        <fullName evidence="5">Hepatocyte nuclear factor 4</fullName>
    </submittedName>
</protein>
<keyword evidence="3" id="KW-0675">Receptor</keyword>
<keyword evidence="2" id="KW-0804">Transcription</keyword>
<dbReference type="PROSITE" id="PS51843">
    <property type="entry name" value="NR_LBD"/>
    <property type="match status" value="1"/>
</dbReference>
<dbReference type="SUPFAM" id="SSF48508">
    <property type="entry name" value="Nuclear receptor ligand-binding domain"/>
    <property type="match status" value="1"/>
</dbReference>
<reference evidence="5 6" key="1">
    <citation type="journal article" date="2023" name="BMC Biol.">
        <title>The compact genome of the sponge Oopsacas minuta (Hexactinellida) is lacking key metazoan core genes.</title>
        <authorList>
            <person name="Santini S."/>
            <person name="Schenkelaars Q."/>
            <person name="Jourda C."/>
            <person name="Duchesne M."/>
            <person name="Belahbib H."/>
            <person name="Rocher C."/>
            <person name="Selva M."/>
            <person name="Riesgo A."/>
            <person name="Vervoort M."/>
            <person name="Leys S.P."/>
            <person name="Kodjabachian L."/>
            <person name="Le Bivic A."/>
            <person name="Borchiellini C."/>
            <person name="Claverie J.M."/>
            <person name="Renard E."/>
        </authorList>
    </citation>
    <scope>NUCLEOTIDE SEQUENCE [LARGE SCALE GENOMIC DNA]</scope>
    <source>
        <strain evidence="5">SPO-2</strain>
    </source>
</reference>
<evidence type="ECO:0000256" key="1">
    <source>
        <dbReference type="ARBA" id="ARBA00023015"/>
    </source>
</evidence>
<proteinExistence type="predicted"/>
<comment type="caution">
    <text evidence="5">The sequence shown here is derived from an EMBL/GenBank/DDBJ whole genome shotgun (WGS) entry which is preliminary data.</text>
</comment>
<evidence type="ECO:0000313" key="6">
    <source>
        <dbReference type="Proteomes" id="UP001165289"/>
    </source>
</evidence>
<evidence type="ECO:0000259" key="4">
    <source>
        <dbReference type="PROSITE" id="PS51843"/>
    </source>
</evidence>
<evidence type="ECO:0000256" key="3">
    <source>
        <dbReference type="ARBA" id="ARBA00023170"/>
    </source>
</evidence>
<keyword evidence="6" id="KW-1185">Reference proteome</keyword>
<dbReference type="Pfam" id="PF00104">
    <property type="entry name" value="Hormone_recep"/>
    <property type="match status" value="1"/>
</dbReference>
<accession>A0AAV7JYS2</accession>
<feature type="domain" description="NR LBD" evidence="4">
    <location>
        <begin position="48"/>
        <end position="131"/>
    </location>
</feature>
<sequence>MSPYCSPYCSPICTPSGTPVGTPLASPYNSPYSTPVSSPKPTRHSILHNDDLVTPAIEALNLNTSITVPMLMAADMMSGDSGAGVPIDVSQPASFEDVCESAKTQLLNIIEWAKRIHPFMQLPMDDRFSNN</sequence>
<gene>
    <name evidence="5" type="ORF">LOD99_3977</name>
</gene>
<dbReference type="Proteomes" id="UP001165289">
    <property type="component" value="Unassembled WGS sequence"/>
</dbReference>